<keyword evidence="3" id="KW-1185">Reference proteome</keyword>
<protein>
    <submittedName>
        <fullName evidence="2">GNAT family N-acetyltransferase</fullName>
    </submittedName>
</protein>
<proteinExistence type="predicted"/>
<dbReference type="InterPro" id="IPR000182">
    <property type="entry name" value="GNAT_dom"/>
</dbReference>
<dbReference type="PROSITE" id="PS51186">
    <property type="entry name" value="GNAT"/>
    <property type="match status" value="1"/>
</dbReference>
<dbReference type="SUPFAM" id="SSF55729">
    <property type="entry name" value="Acyl-CoA N-acyltransferases (Nat)"/>
    <property type="match status" value="1"/>
</dbReference>
<name>A0AA88FL13_9BACT</name>
<reference evidence="2 3" key="1">
    <citation type="submission" date="2019-09" db="EMBL/GenBank/DDBJ databases">
        <title>Genome sequence of Hymenobacter sp. M3.</title>
        <authorList>
            <person name="Srinivasan S."/>
        </authorList>
    </citation>
    <scope>NUCLEOTIDE SEQUENCE [LARGE SCALE GENOMIC DNA]</scope>
    <source>
        <strain evidence="2 3">M3</strain>
    </source>
</reference>
<evidence type="ECO:0000313" key="3">
    <source>
        <dbReference type="Proteomes" id="UP000326380"/>
    </source>
</evidence>
<dbReference type="InterPro" id="IPR016181">
    <property type="entry name" value="Acyl_CoA_acyltransferase"/>
</dbReference>
<dbReference type="Gene3D" id="3.40.630.30">
    <property type="match status" value="1"/>
</dbReference>
<organism evidence="2 3">
    <name type="scientific">Hymenobacter busanensis</name>
    <dbReference type="NCBI Taxonomy" id="2607656"/>
    <lineage>
        <taxon>Bacteria</taxon>
        <taxon>Pseudomonadati</taxon>
        <taxon>Bacteroidota</taxon>
        <taxon>Cytophagia</taxon>
        <taxon>Cytophagales</taxon>
        <taxon>Hymenobacteraceae</taxon>
        <taxon>Hymenobacter</taxon>
    </lineage>
</organism>
<gene>
    <name evidence="2" type="ORF">F0P96_09815</name>
</gene>
<dbReference type="PANTHER" id="PTHR43792">
    <property type="entry name" value="GNAT FAMILY, PUTATIVE (AFU_ORTHOLOGUE AFUA_3G00765)-RELATED-RELATED"/>
    <property type="match status" value="1"/>
</dbReference>
<sequence>MSATLPIFNTPTAVFPRFPMRHRAYPVFPELHTPDLLLRELSADDLEGTLDLTFYDGQPATSLPMAQRMLEVMARDYRLGNGIHWGVVLKATNTIVGTCGFYRGFAHGGGEIGYVLRDAYRGRGIMAQAVQAIITFGWHELHLRQITAYCEPDNHASQALLRKLHFAPFGTTDDGLLAFRLLPPAPC</sequence>
<dbReference type="GO" id="GO:0008999">
    <property type="term" value="F:protein-N-terminal-alanine acetyltransferase activity"/>
    <property type="evidence" value="ECO:0007669"/>
    <property type="project" value="TreeGrafter"/>
</dbReference>
<dbReference type="Pfam" id="PF13302">
    <property type="entry name" value="Acetyltransf_3"/>
    <property type="match status" value="1"/>
</dbReference>
<dbReference type="AlphaFoldDB" id="A0AA88FL13"/>
<dbReference type="InterPro" id="IPR051531">
    <property type="entry name" value="N-acetyltransferase"/>
</dbReference>
<dbReference type="PANTHER" id="PTHR43792:SF9">
    <property type="entry name" value="RIBOSOMAL-PROTEIN-ALANINE ACETYLTRANSFERASE"/>
    <property type="match status" value="1"/>
</dbReference>
<feature type="domain" description="N-acetyltransferase" evidence="1">
    <location>
        <begin position="36"/>
        <end position="187"/>
    </location>
</feature>
<evidence type="ECO:0000259" key="1">
    <source>
        <dbReference type="PROSITE" id="PS51186"/>
    </source>
</evidence>
<comment type="caution">
    <text evidence="2">The sequence shown here is derived from an EMBL/GenBank/DDBJ whole genome shotgun (WGS) entry which is preliminary data.</text>
</comment>
<dbReference type="Proteomes" id="UP000326380">
    <property type="component" value="Unassembled WGS sequence"/>
</dbReference>
<dbReference type="GO" id="GO:0005737">
    <property type="term" value="C:cytoplasm"/>
    <property type="evidence" value="ECO:0007669"/>
    <property type="project" value="TreeGrafter"/>
</dbReference>
<dbReference type="EMBL" id="VTWU01000003">
    <property type="protein sequence ID" value="KAA9333265.1"/>
    <property type="molecule type" value="Genomic_DNA"/>
</dbReference>
<accession>A0AA88FL13</accession>
<evidence type="ECO:0000313" key="2">
    <source>
        <dbReference type="EMBL" id="KAA9333265.1"/>
    </source>
</evidence>